<evidence type="ECO:0000256" key="6">
    <source>
        <dbReference type="SAM" id="MobiDB-lite"/>
    </source>
</evidence>
<dbReference type="InterPro" id="IPR036322">
    <property type="entry name" value="WD40_repeat_dom_sf"/>
</dbReference>
<dbReference type="GO" id="GO:0010997">
    <property type="term" value="F:anaphase-promoting complex binding"/>
    <property type="evidence" value="ECO:0007669"/>
    <property type="project" value="InterPro"/>
</dbReference>
<feature type="region of interest" description="Disordered" evidence="6">
    <location>
        <begin position="152"/>
        <end position="171"/>
    </location>
</feature>
<dbReference type="PANTHER" id="PTHR19918">
    <property type="entry name" value="CELL DIVISION CYCLE 20 CDC20 FIZZY -RELATED"/>
    <property type="match status" value="1"/>
</dbReference>
<dbReference type="AlphaFoldDB" id="A0A1L0B4Z6"/>
<evidence type="ECO:0000256" key="5">
    <source>
        <dbReference type="ARBA" id="ARBA00023306"/>
    </source>
</evidence>
<keyword evidence="4" id="KW-0498">Mitosis</keyword>
<keyword evidence="5" id="KW-0131">Cell cycle</keyword>
<dbReference type="InterPro" id="IPR015943">
    <property type="entry name" value="WD40/YVTN_repeat-like_dom_sf"/>
</dbReference>
<protein>
    <recommendedName>
        <fullName evidence="9">Anaphase-promoting complex subunit 4 WD40 domain-containing protein</fullName>
    </recommendedName>
</protein>
<dbReference type="InterPro" id="IPR001680">
    <property type="entry name" value="WD40_rpt"/>
</dbReference>
<dbReference type="EMBL" id="FQNF01000106">
    <property type="protein sequence ID" value="SGZ41466.1"/>
    <property type="molecule type" value="Genomic_DNA"/>
</dbReference>
<dbReference type="GO" id="GO:1990757">
    <property type="term" value="F:ubiquitin ligase activator activity"/>
    <property type="evidence" value="ECO:0007669"/>
    <property type="project" value="TreeGrafter"/>
</dbReference>
<dbReference type="GO" id="GO:0031145">
    <property type="term" value="P:anaphase-promoting complex-dependent catabolic process"/>
    <property type="evidence" value="ECO:0007669"/>
    <property type="project" value="TreeGrafter"/>
</dbReference>
<accession>A0A1L0B4Z6</accession>
<evidence type="ECO:0000256" key="1">
    <source>
        <dbReference type="ARBA" id="ARBA00022574"/>
    </source>
</evidence>
<dbReference type="OrthoDB" id="10263272at2759"/>
<dbReference type="VEuPathDB" id="FungiDB:HGUI_03667"/>
<dbReference type="SUPFAM" id="SSF50978">
    <property type="entry name" value="WD40 repeat-like"/>
    <property type="match status" value="1"/>
</dbReference>
<dbReference type="PANTHER" id="PTHR19918:SF8">
    <property type="entry name" value="FI02843P"/>
    <property type="match status" value="1"/>
</dbReference>
<name>A0A1L0B4Z6_9ASCO</name>
<keyword evidence="8" id="KW-1185">Reference proteome</keyword>
<dbReference type="GO" id="GO:0005680">
    <property type="term" value="C:anaphase-promoting complex"/>
    <property type="evidence" value="ECO:0007669"/>
    <property type="project" value="TreeGrafter"/>
</dbReference>
<keyword evidence="3" id="KW-0677">Repeat</keyword>
<organism evidence="7 8">
    <name type="scientific">Hanseniaspora guilliermondii</name>
    <dbReference type="NCBI Taxonomy" id="56406"/>
    <lineage>
        <taxon>Eukaryota</taxon>
        <taxon>Fungi</taxon>
        <taxon>Dikarya</taxon>
        <taxon>Ascomycota</taxon>
        <taxon>Saccharomycotina</taxon>
        <taxon>Saccharomycetes</taxon>
        <taxon>Saccharomycodales</taxon>
        <taxon>Saccharomycodaceae</taxon>
        <taxon>Hanseniaspora</taxon>
    </lineage>
</organism>
<evidence type="ECO:0000313" key="7">
    <source>
        <dbReference type="EMBL" id="SGZ41466.1"/>
    </source>
</evidence>
<sequence length="568" mass="65236">MNDINKENEVPSLIRKPSKKYVGNNIYNLKLTNDKFKNKNKFNIGLNTSLNANFDKDSIDRFTLSKKRVSYNTFNSNSNKVTKHKNNSHSELINIKPSDSPEKQFQAISDCIFKREIQMICENGNDYKSGNISPVNLSKMNSPERVLHDLITNNSPTRSRTQSPHKYISQSPNKYLSLSPNKAVTKSPNKYLSQSPDRIVRNPIFSQDDLLIQEYINKNQKLKKINKKPIKILDAPDYSSDIKLSLLKYNKNSVLCVVLNNFVYLLNETINETINLDIFDKERVISNINWCDDDIHLLIGYEGGNIELYDTDTYERKRDLVNTLNDSILNTCWVGQYIVTGTQNGIVSIHDVSKRHHLIDRVDIVQEFNLKKGTFVSGVCLNESSNNIVIGMSNGCTYFYDFDLKEKKFIYSFKDTLSKSDDLSMIKAIEFNPIHSNIVATGNFNKNNGLIKIYDIKKKMLIKKIETGVQITSLHWHYEYKTQKFEIIITCGDPNNSIAIYDYNTSAKVAEIEKAHLDPIITSSMNTKHGVIVTVSKQENLCFFKLYDVKNKPMYNSTEFSKDTLTMK</sequence>
<proteinExistence type="predicted"/>
<keyword evidence="2" id="KW-0132">Cell division</keyword>
<evidence type="ECO:0000256" key="3">
    <source>
        <dbReference type="ARBA" id="ARBA00022737"/>
    </source>
</evidence>
<dbReference type="GO" id="GO:1905786">
    <property type="term" value="P:positive regulation of anaphase-promoting complex-dependent catabolic process"/>
    <property type="evidence" value="ECO:0007669"/>
    <property type="project" value="TreeGrafter"/>
</dbReference>
<dbReference type="Proteomes" id="UP000183365">
    <property type="component" value="Unassembled WGS sequence"/>
</dbReference>
<evidence type="ECO:0000256" key="4">
    <source>
        <dbReference type="ARBA" id="ARBA00022776"/>
    </source>
</evidence>
<gene>
    <name evidence="7" type="ORF">HGUI_03667</name>
</gene>
<dbReference type="SMART" id="SM00320">
    <property type="entry name" value="WD40"/>
    <property type="match status" value="6"/>
</dbReference>
<evidence type="ECO:0000256" key="2">
    <source>
        <dbReference type="ARBA" id="ARBA00022618"/>
    </source>
</evidence>
<evidence type="ECO:0008006" key="9">
    <source>
        <dbReference type="Google" id="ProtNLM"/>
    </source>
</evidence>
<dbReference type="InterPro" id="IPR033010">
    <property type="entry name" value="Cdc20/Fizzy"/>
</dbReference>
<dbReference type="Gene3D" id="2.130.10.10">
    <property type="entry name" value="YVTN repeat-like/Quinoprotein amine dehydrogenase"/>
    <property type="match status" value="1"/>
</dbReference>
<reference evidence="8" key="1">
    <citation type="submission" date="2016-11" db="EMBL/GenBank/DDBJ databases">
        <authorList>
            <person name="Guldener U."/>
        </authorList>
    </citation>
    <scope>NUCLEOTIDE SEQUENCE [LARGE SCALE GENOMIC DNA]</scope>
</reference>
<evidence type="ECO:0000313" key="8">
    <source>
        <dbReference type="Proteomes" id="UP000183365"/>
    </source>
</evidence>
<dbReference type="GO" id="GO:0051301">
    <property type="term" value="P:cell division"/>
    <property type="evidence" value="ECO:0007669"/>
    <property type="project" value="UniProtKB-KW"/>
</dbReference>
<keyword evidence="1" id="KW-0853">WD repeat</keyword>